<dbReference type="PANTHER" id="PTHR43156">
    <property type="entry name" value="STAGE II SPORULATION PROTEIN E-RELATED"/>
    <property type="match status" value="1"/>
</dbReference>
<keyword evidence="2" id="KW-0472">Membrane</keyword>
<sequence length="556" mass="63696">MVSNFKTIKIPLTVKIATSLIFIIYFVIGIYTFFDIKSIRLAMELEAKTNTQSAFTSAVPIIENGIWGLDKTLVETALKQILKNPIVDSVVVLDENENVFSYFDREYDGKNSTLYKYFSKKEMQALNNKNANKIFEKRLIKEEKVIIATALYSKENHIRKISVFKIGYFVMTYSTKNISEAINKTINKSIFLSFILGAVILITSFLYIRQLIILPLTDLEKSSLKIAKNEFIQTKRRNSILGEDEIDSLINNFNHMVVQIIKFIDEQKEQQRMTNELEMARIVQESLIPNAMNLRVGYFELSSFFKAASECGGDWWHFYPLAHNKILIMLGDVTGHGTPSGMLTAAVKGYCDSIYAKNEINPAKILEELDIVVRLSGDKDHYMTMFAAIIDPHAEIIIFANAAHNFPFLINKDIENNNIKVNSLVINGKRLGYINDSQKDNIFEISSHKFSAGDSLFIYSDGIVEAKNKNKQQYSDRRLRKTLASQEFKKTSDLIDTVVNDLSIFTENEEFDDDVTFVCCKLCVDEDKTYTHEMLKYFEKSKLIYPNPNKNLKIVS</sequence>
<feature type="transmembrane region" description="Helical" evidence="2">
    <location>
        <begin position="190"/>
        <end position="208"/>
    </location>
</feature>
<dbReference type="GO" id="GO:0016020">
    <property type="term" value="C:membrane"/>
    <property type="evidence" value="ECO:0007669"/>
    <property type="project" value="InterPro"/>
</dbReference>
<dbReference type="EMBL" id="AP019368">
    <property type="protein sequence ID" value="BBH52251.1"/>
    <property type="molecule type" value="Genomic_DNA"/>
</dbReference>
<organism evidence="4 5">
    <name type="scientific">Fluviispira sanaruensis</name>
    <dbReference type="NCBI Taxonomy" id="2493639"/>
    <lineage>
        <taxon>Bacteria</taxon>
        <taxon>Pseudomonadati</taxon>
        <taxon>Bdellovibrionota</taxon>
        <taxon>Oligoflexia</taxon>
        <taxon>Silvanigrellales</taxon>
        <taxon>Silvanigrellaceae</taxon>
        <taxon>Fluviispira</taxon>
    </lineage>
</organism>
<dbReference type="Gene3D" id="6.10.340.10">
    <property type="match status" value="1"/>
</dbReference>
<dbReference type="PROSITE" id="PS50885">
    <property type="entry name" value="HAMP"/>
    <property type="match status" value="1"/>
</dbReference>
<dbReference type="InterPro" id="IPR003660">
    <property type="entry name" value="HAMP_dom"/>
</dbReference>
<evidence type="ECO:0000256" key="1">
    <source>
        <dbReference type="ARBA" id="ARBA00022801"/>
    </source>
</evidence>
<dbReference type="InterPro" id="IPR001932">
    <property type="entry name" value="PPM-type_phosphatase-like_dom"/>
</dbReference>
<keyword evidence="2" id="KW-0812">Transmembrane</keyword>
<dbReference type="InterPro" id="IPR036457">
    <property type="entry name" value="PPM-type-like_dom_sf"/>
</dbReference>
<dbReference type="SMART" id="SM00331">
    <property type="entry name" value="PP2C_SIG"/>
    <property type="match status" value="1"/>
</dbReference>
<feature type="domain" description="HAMP" evidence="3">
    <location>
        <begin position="210"/>
        <end position="265"/>
    </location>
</feature>
<dbReference type="RefSeq" id="WP_130606546.1">
    <property type="nucleotide sequence ID" value="NZ_AP019368.1"/>
</dbReference>
<dbReference type="InterPro" id="IPR052016">
    <property type="entry name" value="Bact_Sigma-Reg"/>
</dbReference>
<dbReference type="Pfam" id="PF07228">
    <property type="entry name" value="SpoIIE"/>
    <property type="match status" value="1"/>
</dbReference>
<dbReference type="PANTHER" id="PTHR43156:SF2">
    <property type="entry name" value="STAGE II SPORULATION PROTEIN E"/>
    <property type="match status" value="1"/>
</dbReference>
<protein>
    <recommendedName>
        <fullName evidence="3">HAMP domain-containing protein</fullName>
    </recommendedName>
</protein>
<evidence type="ECO:0000259" key="3">
    <source>
        <dbReference type="PROSITE" id="PS50885"/>
    </source>
</evidence>
<feature type="transmembrane region" description="Helical" evidence="2">
    <location>
        <begin position="12"/>
        <end position="34"/>
    </location>
</feature>
<dbReference type="KEGG" id="sbf:JCM31447_06910"/>
<proteinExistence type="predicted"/>
<keyword evidence="5" id="KW-1185">Reference proteome</keyword>
<dbReference type="OrthoDB" id="974992at2"/>
<gene>
    <name evidence="4" type="ORF">JCM31447_06910</name>
</gene>
<dbReference type="AlphaFoldDB" id="A0A4P2VHN8"/>
<dbReference type="Gene3D" id="3.60.40.10">
    <property type="entry name" value="PPM-type phosphatase domain"/>
    <property type="match status" value="1"/>
</dbReference>
<reference evidence="4 5" key="1">
    <citation type="submission" date="2018-12" db="EMBL/GenBank/DDBJ databases">
        <title>Rubrispira sanarue gen. nov., sp., nov., a member of the order Silvanigrellales, isolated from a brackish lake in Hamamatsu Japan.</title>
        <authorList>
            <person name="Maejima Y."/>
            <person name="Iino T."/>
            <person name="Muraguchi Y."/>
            <person name="Fukuda K."/>
            <person name="Nojiri H."/>
            <person name="Ohkuma M."/>
            <person name="Moriuchi R."/>
            <person name="Dohra H."/>
            <person name="Kimbara K."/>
            <person name="Shintani M."/>
        </authorList>
    </citation>
    <scope>NUCLEOTIDE SEQUENCE [LARGE SCALE GENOMIC DNA]</scope>
    <source>
        <strain evidence="4 5">RF1110005</strain>
    </source>
</reference>
<dbReference type="GO" id="GO:0007165">
    <property type="term" value="P:signal transduction"/>
    <property type="evidence" value="ECO:0007669"/>
    <property type="project" value="InterPro"/>
</dbReference>
<keyword evidence="1" id="KW-0378">Hydrolase</keyword>
<dbReference type="CDD" id="cd06225">
    <property type="entry name" value="HAMP"/>
    <property type="match status" value="1"/>
</dbReference>
<evidence type="ECO:0000313" key="5">
    <source>
        <dbReference type="Proteomes" id="UP000291236"/>
    </source>
</evidence>
<dbReference type="GO" id="GO:0016791">
    <property type="term" value="F:phosphatase activity"/>
    <property type="evidence" value="ECO:0007669"/>
    <property type="project" value="TreeGrafter"/>
</dbReference>
<dbReference type="Proteomes" id="UP000291236">
    <property type="component" value="Chromosome"/>
</dbReference>
<keyword evidence="2" id="KW-1133">Transmembrane helix</keyword>
<evidence type="ECO:0000256" key="2">
    <source>
        <dbReference type="SAM" id="Phobius"/>
    </source>
</evidence>
<evidence type="ECO:0000313" key="4">
    <source>
        <dbReference type="EMBL" id="BBH52251.1"/>
    </source>
</evidence>
<accession>A0A4P2VHN8</accession>
<name>A0A4P2VHN8_FLUSA</name>